<sequence length="937" mass="109358">MNKNFLLLSLLTFLCIPLYGQHNVTVKAELTDSVKSLYIQESIEYRNLSQDTLREIYLSDWINAFSDTRTPLARRFFEDYDRSFHFARQEKRGATTINSITGESFEPIKWERVKDHPDLIRVIPPSPVAPREKYIINLNYSVKLPSEEFTRYGYQNKGDYKLRYWFIVPGVYRDGWQVHSHKNMSDLFIPKLELDIKLTIPPGLAPISAFEVESMGLEDGKKVVHLKGNERIDTELHLTKEVIFDDFQVDSLNVLTNIADDGLNPVMKSFFVTRVIEFLQENLGSYPHPSLLSTQEDYASNPVYGLNQLPKFLRPFPEGFGYELKQLKTLSENYLENTLLLNPREEKWVYDAIQIYLMMEYIEEFYPDLKLLGSLSDVFGVRWFHASTLDFNDKYALMYLFMARKHLDQPLTTPQDSLIKFNKTIANPFKAGVGLKYLDQFLEDNTVPYSIKEFYNEHKLKPATALDFQKVLTRNAGKEIGWFFDEYVDSNAKLDFRIRTVSKEGDSLRITIKNKTGTEAPVQVYGLNDNQIVYKTWVEHTQDVRTVHIPSKRVKTVAVNYEGIVPEINQRNNYRTVGGIMNKPLQFRLFKDVEDPRYQQIFFMPEFQYNLYDGLALGLKLYNKTVLDRNFNYNISPYYGSRSKTLVGSAGLSHQIFFEDDNLYMINYGISGSRFSYGYDLMYQRLTPFLSLYFRNSYMRNARTERILLRNVNVYRDEDPAVPLEVPNYSVFNINYSYSNPGLVTHLAGSVDFQVAEQFSKSSITVDYRHLLENDRQISFRFFGGAFIYNDMPNSDYFSFALDRPTDYLFDYNYYGRSETSGVFSQQIILAEGGFKSMLEPEFANQWITTVNGSVTLWKWIYAYSDVGMIKNKNHSAKVLYDSGIRLSLVQNYFEVFFPIHSSDGWEFNDGNYDQKIRFIATLDFPTLAKLFTRNWF</sequence>
<proteinExistence type="predicted"/>
<dbReference type="AlphaFoldDB" id="A0A285X4W4"/>
<reference evidence="2" key="1">
    <citation type="submission" date="2017-09" db="EMBL/GenBank/DDBJ databases">
        <authorList>
            <person name="Varghese N."/>
            <person name="Submissions S."/>
        </authorList>
    </citation>
    <scope>NUCLEOTIDE SEQUENCE [LARGE SCALE GENOMIC DNA]</scope>
    <source>
        <strain evidence="2">CGMCC 1.12641</strain>
    </source>
</reference>
<protein>
    <recommendedName>
        <fullName evidence="3">Peptidase M1 membrane alanine aminopeptidase domain-containing protein</fullName>
    </recommendedName>
</protein>
<dbReference type="EMBL" id="OCMF01000002">
    <property type="protein sequence ID" value="SOC80380.1"/>
    <property type="molecule type" value="Genomic_DNA"/>
</dbReference>
<gene>
    <name evidence="1" type="ORF">SAMN06296241_1929</name>
</gene>
<dbReference type="Gene3D" id="1.10.390.10">
    <property type="entry name" value="Neutral Protease Domain 2"/>
    <property type="match status" value="1"/>
</dbReference>
<dbReference type="OrthoDB" id="9813075at2"/>
<accession>A0A285X4W4</accession>
<dbReference type="InterPro" id="IPR027268">
    <property type="entry name" value="Peptidase_M4/M1_CTD_sf"/>
</dbReference>
<dbReference type="Proteomes" id="UP000219193">
    <property type="component" value="Unassembled WGS sequence"/>
</dbReference>
<name>A0A285X4W4_9FLAO</name>
<keyword evidence="2" id="KW-1185">Reference proteome</keyword>
<evidence type="ECO:0000313" key="2">
    <source>
        <dbReference type="Proteomes" id="UP000219193"/>
    </source>
</evidence>
<organism evidence="1 2">
    <name type="scientific">Salinimicrobium sediminis</name>
    <dbReference type="NCBI Taxonomy" id="1343891"/>
    <lineage>
        <taxon>Bacteria</taxon>
        <taxon>Pseudomonadati</taxon>
        <taxon>Bacteroidota</taxon>
        <taxon>Flavobacteriia</taxon>
        <taxon>Flavobacteriales</taxon>
        <taxon>Flavobacteriaceae</taxon>
        <taxon>Salinimicrobium</taxon>
    </lineage>
</organism>
<evidence type="ECO:0000313" key="1">
    <source>
        <dbReference type="EMBL" id="SOC80380.1"/>
    </source>
</evidence>
<dbReference type="RefSeq" id="WP_097056156.1">
    <property type="nucleotide sequence ID" value="NZ_OCMF01000002.1"/>
</dbReference>
<evidence type="ECO:0008006" key="3">
    <source>
        <dbReference type="Google" id="ProtNLM"/>
    </source>
</evidence>